<protein>
    <submittedName>
        <fullName evidence="1">2398_t:CDS:1</fullName>
    </submittedName>
</protein>
<dbReference type="Proteomes" id="UP000789572">
    <property type="component" value="Unassembled WGS sequence"/>
</dbReference>
<proteinExistence type="predicted"/>
<evidence type="ECO:0000313" key="2">
    <source>
        <dbReference type="Proteomes" id="UP000789572"/>
    </source>
</evidence>
<comment type="caution">
    <text evidence="1">The sequence shown here is derived from an EMBL/GenBank/DDBJ whole genome shotgun (WGS) entry which is preliminary data.</text>
</comment>
<name>A0A9N8ZN22_9GLOM</name>
<sequence length="195" mass="22157">MRMMKVKFIKLDGEKLKGQRQADKKLTRENAKTLNDLFYQLLEEKKKICKVDVGEFRKRAIETVRKVEGAINMSRHCKMPLKKKKVTTFERGLHLGYIDNGSLIIVIIFPSSIPLYIDNGSLISSLYSHHLSPVLRNMFRDISEVESDCRMDGGGDADSNNFGGGPAVKLLFDFSETEPQASTHDKPHITQENNQ</sequence>
<evidence type="ECO:0000313" key="1">
    <source>
        <dbReference type="EMBL" id="CAG8501845.1"/>
    </source>
</evidence>
<gene>
    <name evidence="1" type="ORF">POCULU_LOCUS2614</name>
</gene>
<reference evidence="1" key="1">
    <citation type="submission" date="2021-06" db="EMBL/GenBank/DDBJ databases">
        <authorList>
            <person name="Kallberg Y."/>
            <person name="Tangrot J."/>
            <person name="Rosling A."/>
        </authorList>
    </citation>
    <scope>NUCLEOTIDE SEQUENCE</scope>
    <source>
        <strain evidence="1">IA702</strain>
    </source>
</reference>
<dbReference type="AlphaFoldDB" id="A0A9N8ZN22"/>
<dbReference type="EMBL" id="CAJVPJ010000252">
    <property type="protein sequence ID" value="CAG8501845.1"/>
    <property type="molecule type" value="Genomic_DNA"/>
</dbReference>
<organism evidence="1 2">
    <name type="scientific">Paraglomus occultum</name>
    <dbReference type="NCBI Taxonomy" id="144539"/>
    <lineage>
        <taxon>Eukaryota</taxon>
        <taxon>Fungi</taxon>
        <taxon>Fungi incertae sedis</taxon>
        <taxon>Mucoromycota</taxon>
        <taxon>Glomeromycotina</taxon>
        <taxon>Glomeromycetes</taxon>
        <taxon>Paraglomerales</taxon>
        <taxon>Paraglomeraceae</taxon>
        <taxon>Paraglomus</taxon>
    </lineage>
</organism>
<keyword evidence="2" id="KW-1185">Reference proteome</keyword>
<accession>A0A9N8ZN22</accession>